<sequence>MAKTTVDRRALAIWTTIAYIPATTTMFLFFYLFFFRHPQSYTLGDGLEILAFFCQKYLLGEMLGHAFVDIDDEPLTPPRTLPPLVSALGIVEPSLLVSEVKTDGHHHTQQQTFIKQYSDDDDHDLRAEKESVERVSTREDTKKTQGWQNWLTNVSLSVGDNKSREWEHTTLPRERGTMSERRSMTEPTYEKREEASWERKERWEKSSRMWEVKEIMSRNGL</sequence>
<dbReference type="InParanoid" id="A0A4Q1BU08"/>
<dbReference type="EMBL" id="SDIL01000008">
    <property type="protein sequence ID" value="RXK41526.1"/>
    <property type="molecule type" value="Genomic_DNA"/>
</dbReference>
<evidence type="ECO:0000256" key="2">
    <source>
        <dbReference type="SAM" id="Phobius"/>
    </source>
</evidence>
<evidence type="ECO:0000256" key="1">
    <source>
        <dbReference type="SAM" id="MobiDB-lite"/>
    </source>
</evidence>
<evidence type="ECO:0000313" key="4">
    <source>
        <dbReference type="Proteomes" id="UP000289152"/>
    </source>
</evidence>
<keyword evidence="2" id="KW-0812">Transmembrane</keyword>
<accession>A0A4Q1BU08</accession>
<keyword evidence="4" id="KW-1185">Reference proteome</keyword>
<evidence type="ECO:0000313" key="3">
    <source>
        <dbReference type="EMBL" id="RXK41526.1"/>
    </source>
</evidence>
<comment type="caution">
    <text evidence="3">The sequence shown here is derived from an EMBL/GenBank/DDBJ whole genome shotgun (WGS) entry which is preliminary data.</text>
</comment>
<feature type="transmembrane region" description="Helical" evidence="2">
    <location>
        <begin position="12"/>
        <end position="34"/>
    </location>
</feature>
<dbReference type="Proteomes" id="UP000289152">
    <property type="component" value="Unassembled WGS sequence"/>
</dbReference>
<reference evidence="3 4" key="1">
    <citation type="submission" date="2016-06" db="EMBL/GenBank/DDBJ databases">
        <title>Evolution of pathogenesis and genome organization in the Tremellales.</title>
        <authorList>
            <person name="Cuomo C."/>
            <person name="Litvintseva A."/>
            <person name="Heitman J."/>
            <person name="Chen Y."/>
            <person name="Sun S."/>
            <person name="Springer D."/>
            <person name="Dromer F."/>
            <person name="Young S."/>
            <person name="Zeng Q."/>
            <person name="Chapman S."/>
            <person name="Gujja S."/>
            <person name="Saif S."/>
            <person name="Birren B."/>
        </authorList>
    </citation>
    <scope>NUCLEOTIDE SEQUENCE [LARGE SCALE GENOMIC DNA]</scope>
    <source>
        <strain evidence="3 4">ATCC 28783</strain>
    </source>
</reference>
<proteinExistence type="predicted"/>
<dbReference type="VEuPathDB" id="FungiDB:TREMEDRAFT_64136"/>
<dbReference type="AlphaFoldDB" id="A0A4Q1BU08"/>
<protein>
    <submittedName>
        <fullName evidence="3">Uncharacterized protein</fullName>
    </submittedName>
</protein>
<keyword evidence="2" id="KW-0472">Membrane</keyword>
<organism evidence="3 4">
    <name type="scientific">Tremella mesenterica</name>
    <name type="common">Jelly fungus</name>
    <dbReference type="NCBI Taxonomy" id="5217"/>
    <lineage>
        <taxon>Eukaryota</taxon>
        <taxon>Fungi</taxon>
        <taxon>Dikarya</taxon>
        <taxon>Basidiomycota</taxon>
        <taxon>Agaricomycotina</taxon>
        <taxon>Tremellomycetes</taxon>
        <taxon>Tremellales</taxon>
        <taxon>Tremellaceae</taxon>
        <taxon>Tremella</taxon>
    </lineage>
</organism>
<keyword evidence="2" id="KW-1133">Transmembrane helix</keyword>
<gene>
    <name evidence="3" type="ORF">M231_01234</name>
</gene>
<feature type="region of interest" description="Disordered" evidence="1">
    <location>
        <begin position="162"/>
        <end position="197"/>
    </location>
</feature>
<name>A0A4Q1BU08_TREME</name>